<keyword evidence="3" id="KW-0378">Hydrolase</keyword>
<dbReference type="Proteomes" id="UP000317998">
    <property type="component" value="Unassembled WGS sequence"/>
</dbReference>
<dbReference type="SUPFAM" id="SSF75005">
    <property type="entry name" value="Arabinanase/levansucrase/invertase"/>
    <property type="match status" value="1"/>
</dbReference>
<dbReference type="InterPro" id="IPR013148">
    <property type="entry name" value="Glyco_hydro_32_N"/>
</dbReference>
<evidence type="ECO:0000313" key="7">
    <source>
        <dbReference type="Proteomes" id="UP000317998"/>
    </source>
</evidence>
<accession>A0A542YA05</accession>
<evidence type="ECO:0000259" key="5">
    <source>
        <dbReference type="Pfam" id="PF00251"/>
    </source>
</evidence>
<keyword evidence="7" id="KW-1185">Reference proteome</keyword>
<dbReference type="AlphaFoldDB" id="A0A542YA05"/>
<evidence type="ECO:0000256" key="4">
    <source>
        <dbReference type="ARBA" id="ARBA00023295"/>
    </source>
</evidence>
<proteinExistence type="inferred from homology"/>
<dbReference type="PANTHER" id="PTHR43101:SF1">
    <property type="entry name" value="BETA-FRUCTOSIDASE"/>
    <property type="match status" value="1"/>
</dbReference>
<dbReference type="GO" id="GO:0004564">
    <property type="term" value="F:beta-fructofuranosidase activity"/>
    <property type="evidence" value="ECO:0007669"/>
    <property type="project" value="UniProtKB-EC"/>
</dbReference>
<comment type="similarity">
    <text evidence="1">Belongs to the glycosyl hydrolase 32 family.</text>
</comment>
<comment type="caution">
    <text evidence="6">The sequence shown here is derived from an EMBL/GenBank/DDBJ whole genome shotgun (WGS) entry which is preliminary data.</text>
</comment>
<dbReference type="InterPro" id="IPR023296">
    <property type="entry name" value="Glyco_hydro_beta-prop_sf"/>
</dbReference>
<feature type="domain" description="Glycosyl hydrolase family 32 N-terminal" evidence="5">
    <location>
        <begin position="20"/>
        <end position="231"/>
    </location>
</feature>
<sequence>MTFSLDAHWVWDFWLADDGDLFHLFYLHAPKSLGDQNLRHRNAKVGHATSSDLIEWSDHGVVLQPGGPGAFDETATWTGSVLRGPDGVWRMFYTGSRFLASDSVANIEAVGVATSTDLHHWTKAEQPITVADPRWYEKLGDSSWPEEAWRDPWVFADPAGDGWHMILTARSSHGDEEDRGVIAHAVSQDLMSWQVQPPLTEPGTGFKHLEVPQIAQIGSRTVLLFSCDTPALAGHRSGDRGGIWVVDVESPIGPYAPQGARLLAEESLYCGRLIQNRDGEWMLMAFENMTADGGFTGALSNPIPVEFSDADGGLVISATRGAQA</sequence>
<dbReference type="Pfam" id="PF00251">
    <property type="entry name" value="Glyco_hydro_32N"/>
    <property type="match status" value="1"/>
</dbReference>
<dbReference type="GO" id="GO:0005975">
    <property type="term" value="P:carbohydrate metabolic process"/>
    <property type="evidence" value="ECO:0007669"/>
    <property type="project" value="InterPro"/>
</dbReference>
<gene>
    <name evidence="6" type="ORF">FB562_2328</name>
</gene>
<dbReference type="EMBL" id="VFOM01000003">
    <property type="protein sequence ID" value="TQL44921.1"/>
    <property type="molecule type" value="Genomic_DNA"/>
</dbReference>
<dbReference type="EC" id="3.2.1.26" evidence="2"/>
<dbReference type="RefSeq" id="WP_141881452.1">
    <property type="nucleotide sequence ID" value="NZ_VFOM01000003.1"/>
</dbReference>
<dbReference type="CDD" id="cd18609">
    <property type="entry name" value="GH32-like"/>
    <property type="match status" value="1"/>
</dbReference>
<dbReference type="InterPro" id="IPR001362">
    <property type="entry name" value="Glyco_hydro_32"/>
</dbReference>
<dbReference type="InterPro" id="IPR051214">
    <property type="entry name" value="GH32_Enzymes"/>
</dbReference>
<evidence type="ECO:0000313" key="6">
    <source>
        <dbReference type="EMBL" id="TQL44921.1"/>
    </source>
</evidence>
<name>A0A542YA05_9MICO</name>
<evidence type="ECO:0000256" key="3">
    <source>
        <dbReference type="ARBA" id="ARBA00022801"/>
    </source>
</evidence>
<evidence type="ECO:0000256" key="2">
    <source>
        <dbReference type="ARBA" id="ARBA00012758"/>
    </source>
</evidence>
<evidence type="ECO:0000256" key="1">
    <source>
        <dbReference type="ARBA" id="ARBA00009902"/>
    </source>
</evidence>
<dbReference type="SMART" id="SM00640">
    <property type="entry name" value="Glyco_32"/>
    <property type="match status" value="1"/>
</dbReference>
<dbReference type="OrthoDB" id="9759709at2"/>
<dbReference type="PANTHER" id="PTHR43101">
    <property type="entry name" value="BETA-FRUCTOSIDASE"/>
    <property type="match status" value="1"/>
</dbReference>
<dbReference type="Gene3D" id="2.115.10.20">
    <property type="entry name" value="Glycosyl hydrolase domain, family 43"/>
    <property type="match status" value="1"/>
</dbReference>
<reference evidence="6 7" key="1">
    <citation type="submission" date="2019-06" db="EMBL/GenBank/DDBJ databases">
        <title>Sequencing the genomes of 1000 actinobacteria strains.</title>
        <authorList>
            <person name="Klenk H.-P."/>
        </authorList>
    </citation>
    <scope>NUCLEOTIDE SEQUENCE [LARGE SCALE GENOMIC DNA]</scope>
    <source>
        <strain evidence="6 7">DSM 26477</strain>
    </source>
</reference>
<protein>
    <recommendedName>
        <fullName evidence="2">beta-fructofuranosidase</fullName>
        <ecNumber evidence="2">3.2.1.26</ecNumber>
    </recommendedName>
</protein>
<organism evidence="6 7">
    <name type="scientific">Homoserinimonas aerilata</name>
    <dbReference type="NCBI Taxonomy" id="1162970"/>
    <lineage>
        <taxon>Bacteria</taxon>
        <taxon>Bacillati</taxon>
        <taxon>Actinomycetota</taxon>
        <taxon>Actinomycetes</taxon>
        <taxon>Micrococcales</taxon>
        <taxon>Microbacteriaceae</taxon>
        <taxon>Homoserinimonas</taxon>
    </lineage>
</organism>
<keyword evidence="4" id="KW-0326">Glycosidase</keyword>